<name>A0A8J6NLB8_9BACT</name>
<comment type="caution">
    <text evidence="3">The sequence shown here is derived from an EMBL/GenBank/DDBJ whole genome shotgun (WGS) entry which is preliminary data.</text>
</comment>
<organism evidence="3 4">
    <name type="scientific">Candidatus Desulfatibia profunda</name>
    <dbReference type="NCBI Taxonomy" id="2841695"/>
    <lineage>
        <taxon>Bacteria</taxon>
        <taxon>Pseudomonadati</taxon>
        <taxon>Thermodesulfobacteriota</taxon>
        <taxon>Desulfobacteria</taxon>
        <taxon>Desulfobacterales</taxon>
        <taxon>Desulfobacterales incertae sedis</taxon>
        <taxon>Candidatus Desulfatibia</taxon>
    </lineage>
</organism>
<dbReference type="SMART" id="SM00966">
    <property type="entry name" value="SpoVT_AbrB"/>
    <property type="match status" value="1"/>
</dbReference>
<evidence type="ECO:0000313" key="3">
    <source>
        <dbReference type="EMBL" id="MBC8359879.1"/>
    </source>
</evidence>
<dbReference type="Gene3D" id="2.10.260.10">
    <property type="match status" value="1"/>
</dbReference>
<dbReference type="PROSITE" id="PS51740">
    <property type="entry name" value="SPOVT_ABRB"/>
    <property type="match status" value="1"/>
</dbReference>
<keyword evidence="1 3" id="KW-0238">DNA-binding</keyword>
<protein>
    <submittedName>
        <fullName evidence="3">AbrB/MazE/SpoVT family DNA-binding domain-containing protein</fullName>
    </submittedName>
</protein>
<evidence type="ECO:0000256" key="1">
    <source>
        <dbReference type="PROSITE-ProRule" id="PRU01076"/>
    </source>
</evidence>
<proteinExistence type="predicted"/>
<dbReference type="Proteomes" id="UP000603434">
    <property type="component" value="Unassembled WGS sequence"/>
</dbReference>
<dbReference type="NCBIfam" id="TIGR01439">
    <property type="entry name" value="lp_hng_hel_AbrB"/>
    <property type="match status" value="1"/>
</dbReference>
<reference evidence="3 4" key="1">
    <citation type="submission" date="2020-08" db="EMBL/GenBank/DDBJ databases">
        <title>Bridging the membrane lipid divide: bacteria of the FCB group superphylum have the potential to synthesize archaeal ether lipids.</title>
        <authorList>
            <person name="Villanueva L."/>
            <person name="Von Meijenfeldt F.A.B."/>
            <person name="Westbye A.B."/>
            <person name="Yadav S."/>
            <person name="Hopmans E.C."/>
            <person name="Dutilh B.E."/>
            <person name="Sinninghe Damste J.S."/>
        </authorList>
    </citation>
    <scope>NUCLEOTIDE SEQUENCE [LARGE SCALE GENOMIC DNA]</scope>
    <source>
        <strain evidence="3">NIOZ-UU30</strain>
    </source>
</reference>
<accession>A0A8J6NLB8</accession>
<dbReference type="InterPro" id="IPR037914">
    <property type="entry name" value="SpoVT-AbrB_sf"/>
</dbReference>
<feature type="domain" description="SpoVT-AbrB" evidence="2">
    <location>
        <begin position="1"/>
        <end position="47"/>
    </location>
</feature>
<evidence type="ECO:0000259" key="2">
    <source>
        <dbReference type="PROSITE" id="PS51740"/>
    </source>
</evidence>
<dbReference type="InterPro" id="IPR007159">
    <property type="entry name" value="SpoVT-AbrB_dom"/>
</dbReference>
<sequence>MPTATLTSKGQTVIPKAVRDHLGLQPGDILDFVVQDNGDVLIRPAVHDVQRLKGMLHRPGRKPVTIEAMNLAVKQRKGKI</sequence>
<dbReference type="AlphaFoldDB" id="A0A8J6NLB8"/>
<gene>
    <name evidence="3" type="ORF">H8E23_00585</name>
</gene>
<evidence type="ECO:0000313" key="4">
    <source>
        <dbReference type="Proteomes" id="UP000603434"/>
    </source>
</evidence>
<dbReference type="SUPFAM" id="SSF89447">
    <property type="entry name" value="AbrB/MazE/MraZ-like"/>
    <property type="match status" value="1"/>
</dbReference>
<dbReference type="EMBL" id="JACNJH010000030">
    <property type="protein sequence ID" value="MBC8359879.1"/>
    <property type="molecule type" value="Genomic_DNA"/>
</dbReference>
<dbReference type="GO" id="GO:0003677">
    <property type="term" value="F:DNA binding"/>
    <property type="evidence" value="ECO:0007669"/>
    <property type="project" value="UniProtKB-UniRule"/>
</dbReference>
<dbReference type="Pfam" id="PF04014">
    <property type="entry name" value="MazE_antitoxin"/>
    <property type="match status" value="1"/>
</dbReference>